<evidence type="ECO:0000256" key="3">
    <source>
        <dbReference type="ARBA" id="ARBA00022499"/>
    </source>
</evidence>
<feature type="domain" description="Cullin family profile" evidence="8">
    <location>
        <begin position="413"/>
        <end position="641"/>
    </location>
</feature>
<dbReference type="FunFam" id="1.20.1310.10:FF:000019">
    <property type="entry name" value="Cullin 1"/>
    <property type="match status" value="1"/>
</dbReference>
<evidence type="ECO:0000256" key="4">
    <source>
        <dbReference type="ARBA" id="ARBA00022786"/>
    </source>
</evidence>
<proteinExistence type="inferred from homology"/>
<dbReference type="FunFam" id="1.20.1310.10:FF:000007">
    <property type="entry name" value="Cullin 1"/>
    <property type="match status" value="1"/>
</dbReference>
<dbReference type="InterPro" id="IPR001373">
    <property type="entry name" value="Cullin_N"/>
</dbReference>
<accession>A0A915EMR5</accession>
<dbReference type="InterPro" id="IPR036317">
    <property type="entry name" value="Cullin_homology_sf"/>
</dbReference>
<dbReference type="GO" id="GO:0031625">
    <property type="term" value="F:ubiquitin protein ligase binding"/>
    <property type="evidence" value="ECO:0007669"/>
    <property type="project" value="InterPro"/>
</dbReference>
<dbReference type="FunFam" id="1.10.10.10:FF:000014">
    <property type="entry name" value="Cullin 1"/>
    <property type="match status" value="1"/>
</dbReference>
<dbReference type="GO" id="GO:0010564">
    <property type="term" value="P:regulation of cell cycle process"/>
    <property type="evidence" value="ECO:0007669"/>
    <property type="project" value="UniProtKB-ARBA"/>
</dbReference>
<dbReference type="InterPro" id="IPR036390">
    <property type="entry name" value="WH_DNA-bd_sf"/>
</dbReference>
<dbReference type="GO" id="GO:0019005">
    <property type="term" value="C:SCF ubiquitin ligase complex"/>
    <property type="evidence" value="ECO:0007669"/>
    <property type="project" value="UniProtKB-ARBA"/>
</dbReference>
<dbReference type="FunFam" id="1.20.1310.10:FF:000023">
    <property type="entry name" value="cullin-1"/>
    <property type="match status" value="1"/>
</dbReference>
<dbReference type="PROSITE" id="PS50069">
    <property type="entry name" value="CULLIN_2"/>
    <property type="match status" value="1"/>
</dbReference>
<dbReference type="InterPro" id="IPR059120">
    <property type="entry name" value="Cullin-like_AB"/>
</dbReference>
<evidence type="ECO:0000256" key="5">
    <source>
        <dbReference type="ARBA" id="ARBA00022843"/>
    </source>
</evidence>
<evidence type="ECO:0000313" key="10">
    <source>
        <dbReference type="WBParaSite" id="jg8472"/>
    </source>
</evidence>
<dbReference type="PANTHER" id="PTHR11932">
    <property type="entry name" value="CULLIN"/>
    <property type="match status" value="1"/>
</dbReference>
<dbReference type="SMART" id="SM00182">
    <property type="entry name" value="CULLIN"/>
    <property type="match status" value="1"/>
</dbReference>
<dbReference type="AlphaFoldDB" id="A0A915EMR5"/>
<keyword evidence="5" id="KW-0832">Ubl conjugation</keyword>
<organism evidence="9 10">
    <name type="scientific">Ditylenchus dipsaci</name>
    <dbReference type="NCBI Taxonomy" id="166011"/>
    <lineage>
        <taxon>Eukaryota</taxon>
        <taxon>Metazoa</taxon>
        <taxon>Ecdysozoa</taxon>
        <taxon>Nematoda</taxon>
        <taxon>Chromadorea</taxon>
        <taxon>Rhabditida</taxon>
        <taxon>Tylenchina</taxon>
        <taxon>Tylenchomorpha</taxon>
        <taxon>Sphaerularioidea</taxon>
        <taxon>Anguinidae</taxon>
        <taxon>Anguininae</taxon>
        <taxon>Ditylenchus</taxon>
    </lineage>
</organism>
<dbReference type="Proteomes" id="UP000887574">
    <property type="component" value="Unplaced"/>
</dbReference>
<evidence type="ECO:0000256" key="1">
    <source>
        <dbReference type="ARBA" id="ARBA00004906"/>
    </source>
</evidence>
<name>A0A915EMR5_9BILA</name>
<comment type="similarity">
    <text evidence="2 6 7">Belongs to the cullin family.</text>
</comment>
<dbReference type="InterPro" id="IPR045093">
    <property type="entry name" value="Cullin"/>
</dbReference>
<evidence type="ECO:0000256" key="7">
    <source>
        <dbReference type="RuleBase" id="RU003829"/>
    </source>
</evidence>
<dbReference type="GO" id="GO:0043066">
    <property type="term" value="P:negative regulation of apoptotic process"/>
    <property type="evidence" value="ECO:0007669"/>
    <property type="project" value="UniProtKB-ARBA"/>
</dbReference>
<dbReference type="GO" id="GO:1902532">
    <property type="term" value="P:negative regulation of intracellular signal transduction"/>
    <property type="evidence" value="ECO:0007669"/>
    <property type="project" value="UniProtKB-ARBA"/>
</dbReference>
<keyword evidence="4" id="KW-0833">Ubl conjugation pathway</keyword>
<dbReference type="InterPro" id="IPR016158">
    <property type="entry name" value="Cullin_homology"/>
</dbReference>
<dbReference type="SUPFAM" id="SSF46785">
    <property type="entry name" value="Winged helix' DNA-binding domain"/>
    <property type="match status" value="1"/>
</dbReference>
<dbReference type="InterPro" id="IPR036388">
    <property type="entry name" value="WH-like_DNA-bd_sf"/>
</dbReference>
<keyword evidence="9" id="KW-1185">Reference proteome</keyword>
<dbReference type="GO" id="GO:0006511">
    <property type="term" value="P:ubiquitin-dependent protein catabolic process"/>
    <property type="evidence" value="ECO:0007669"/>
    <property type="project" value="InterPro"/>
</dbReference>
<evidence type="ECO:0000256" key="2">
    <source>
        <dbReference type="ARBA" id="ARBA00006019"/>
    </source>
</evidence>
<dbReference type="Gene3D" id="1.20.1310.10">
    <property type="entry name" value="Cullin Repeats"/>
    <property type="match status" value="4"/>
</dbReference>
<dbReference type="InterPro" id="IPR019559">
    <property type="entry name" value="Cullin_neddylation_domain"/>
</dbReference>
<dbReference type="FunFam" id="1.20.1310.10:FF:000011">
    <property type="entry name" value="Cullin 1"/>
    <property type="match status" value="1"/>
</dbReference>
<dbReference type="Pfam" id="PF00888">
    <property type="entry name" value="Cullin"/>
    <property type="match status" value="1"/>
</dbReference>
<reference evidence="10" key="1">
    <citation type="submission" date="2022-11" db="UniProtKB">
        <authorList>
            <consortium name="WormBaseParasite"/>
        </authorList>
    </citation>
    <scope>IDENTIFICATION</scope>
</reference>
<evidence type="ECO:0000313" key="9">
    <source>
        <dbReference type="Proteomes" id="UP000887574"/>
    </source>
</evidence>
<dbReference type="SUPFAM" id="SSF74788">
    <property type="entry name" value="Cullin repeat-like"/>
    <property type="match status" value="1"/>
</dbReference>
<evidence type="ECO:0000259" key="8">
    <source>
        <dbReference type="PROSITE" id="PS50069"/>
    </source>
</evidence>
<protein>
    <submittedName>
        <fullName evidence="10">Cullin family profile domain-containing protein</fullName>
    </submittedName>
</protein>
<dbReference type="InterPro" id="IPR016159">
    <property type="entry name" value="Cullin_repeat-like_dom_sf"/>
</dbReference>
<dbReference type="WBParaSite" id="jg8472">
    <property type="protein sequence ID" value="jg8472"/>
    <property type="gene ID" value="jg8472"/>
</dbReference>
<keyword evidence="3" id="KW-1017">Isopeptide bond</keyword>
<dbReference type="SUPFAM" id="SSF75632">
    <property type="entry name" value="Cullin homology domain"/>
    <property type="match status" value="1"/>
</dbReference>
<dbReference type="PROSITE" id="PS01256">
    <property type="entry name" value="CULLIN_1"/>
    <property type="match status" value="1"/>
</dbReference>
<sequence length="773" mass="89195">MNNRAMNITDIWRELVEGLTLIYKTQDKVPPQRYMELYTLVFNFCTRASTEEATQSRPRNKGPNNPGGVSGAEFIGSELYERLKQFISLFVESLLNDCKDLNGEQLLEQYTTVWKKFQFSSTVVNGIFAYLNRHWIKREIDEGKTDVYEVYNLAVVTWKEIIFEHLNNNITSAILNLIKQERNGEMITTKLVSGVVESYIELGINEAEENAQPNAAGTARRANSKLAVYKTYFEKRFIEDTRNYYTQESTEFVQSNTVTEYLKKMENRINEEHDRSRNSTQDPLAKTLNEVLISQHLELFQSEFGSLLVHRQDEDLGRMYSLCMRVTGALDQLKVILESHIERDGKQAIEKIATIANDPKQYVSTILAVHRRFSKLVMEAFRQDTGFVQAMDKAFTSFINNNQVTQAVKNTSKSPELLARYCDLLLRKSAKNPEEGEMEEMLNQVMVVFKYIEDKDVFQKFYSKMLAKRLVGDLSASDEAESNMIAKLKQMCGFEYTSKLQRMFTDAGLSKEISEKYKHHLQTTNKDDSVDFSIMVLASSVWPFSQSASFQIPTALSSSIEHFSEFYQLLHSGRKLSWLLMMCRGELTSHAFSRKYTFVASTAQMSILMHFNDQLEYTIDDLAELLKMKKDAIIPHLQSIVKVELIKLSTGETDLEMNASGSTVLQLNNAFTNKKLKVDLSKTLMRGEVKRENEEVQKTVEDDRRLVIQAAIVRIMKMRKTLKHTQLMSEVLQQLSSRFQPKVILIKKCIDILIEKDYIKRVENDKDSYEYLA</sequence>
<comment type="pathway">
    <text evidence="1">Protein modification; protein ubiquitination.</text>
</comment>
<evidence type="ECO:0000256" key="6">
    <source>
        <dbReference type="PROSITE-ProRule" id="PRU00330"/>
    </source>
</evidence>
<dbReference type="Gene3D" id="3.30.230.130">
    <property type="entry name" value="Cullin, Chain C, Domain 2"/>
    <property type="match status" value="1"/>
</dbReference>
<dbReference type="Pfam" id="PF10557">
    <property type="entry name" value="Cullin_Nedd8"/>
    <property type="match status" value="1"/>
</dbReference>
<dbReference type="SMART" id="SM00884">
    <property type="entry name" value="Cullin_Nedd8"/>
    <property type="match status" value="1"/>
</dbReference>
<dbReference type="Gene3D" id="1.10.10.10">
    <property type="entry name" value="Winged helix-like DNA-binding domain superfamily/Winged helix DNA-binding domain"/>
    <property type="match status" value="1"/>
</dbReference>
<dbReference type="Pfam" id="PF26557">
    <property type="entry name" value="Cullin_AB"/>
    <property type="match status" value="1"/>
</dbReference>
<dbReference type="InterPro" id="IPR016157">
    <property type="entry name" value="Cullin_CS"/>
</dbReference>